<evidence type="ECO:0000256" key="7">
    <source>
        <dbReference type="ARBA" id="ARBA00023136"/>
    </source>
</evidence>
<dbReference type="Pfam" id="PF03222">
    <property type="entry name" value="Trp_Tyr_perm"/>
    <property type="match status" value="1"/>
</dbReference>
<evidence type="ECO:0000313" key="10">
    <source>
        <dbReference type="EMBL" id="CAD9809212.1"/>
    </source>
</evidence>
<feature type="transmembrane region" description="Helical" evidence="9">
    <location>
        <begin position="423"/>
        <end position="445"/>
    </location>
</feature>
<feature type="transmembrane region" description="Helical" evidence="9">
    <location>
        <begin position="318"/>
        <end position="341"/>
    </location>
</feature>
<dbReference type="PANTHER" id="PTHR16189:SF3">
    <property type="entry name" value="AMINO ACID TRANSPORTER TRANSMEMBRANE DOMAIN-CONTAINING PROTEIN"/>
    <property type="match status" value="1"/>
</dbReference>
<dbReference type="GO" id="GO:0003333">
    <property type="term" value="P:amino acid transmembrane transport"/>
    <property type="evidence" value="ECO:0007669"/>
    <property type="project" value="InterPro"/>
</dbReference>
<dbReference type="GO" id="GO:0005886">
    <property type="term" value="C:plasma membrane"/>
    <property type="evidence" value="ECO:0007669"/>
    <property type="project" value="UniProtKB-SubCell"/>
</dbReference>
<keyword evidence="4" id="KW-0997">Cell inner membrane</keyword>
<feature type="transmembrane region" description="Helical" evidence="9">
    <location>
        <begin position="76"/>
        <end position="101"/>
    </location>
</feature>
<evidence type="ECO:0008006" key="11">
    <source>
        <dbReference type="Google" id="ProtNLM"/>
    </source>
</evidence>
<protein>
    <recommendedName>
        <fullName evidence="11">Amino acid transporter transmembrane domain-containing protein</fullName>
    </recommendedName>
</protein>
<sequence length="498" mass="53919">MKSHKMQSPGDSSSTEKSPLLRAFGANNNDPESNSVPENGVCPPHRPSVGYLGSLSIVANTLTGPGMLALPATYQLAGFIPTTVAIVVVCTLCAFCALNLANVISKAPGNSNFERELEYSETFRIFWGHKWFIMTQIAFFICILCQTVASIVDTAQVVDEFMGTKGTNGWGVRLYPRPVEFIEWDSGVCLQHTDTDFGIDNRDDDTIRGGCDPFSDQPEGAFIITLGYLLSALAFLPLGLMDLKENAAWQIFGFLFLLAVSVQFIFVFIQQGLSFGNLSLWGSTWGHLFGIVLFNFTAVTTVPSLLYEKAPSVGVPHVIHTASILSAVLYIVVGALGAMAIPNVSENMLSSMIAGAFGTTTQIGASLFAFVIIGLGIPLFSVLMRLNLVGSGLCSQKTGNFFAVYLPWALSWTLYFGESVKELLSWGGLLFISLVVFLFPLMIALHNVIQSDVTGSVDVWLGLVKSRRGERIALSCLLVFATLSVVFAIFGQLASEFQ</sequence>
<evidence type="ECO:0000256" key="2">
    <source>
        <dbReference type="ARBA" id="ARBA00022448"/>
    </source>
</evidence>
<feature type="region of interest" description="Disordered" evidence="8">
    <location>
        <begin position="1"/>
        <end position="40"/>
    </location>
</feature>
<feature type="transmembrane region" description="Helical" evidence="9">
    <location>
        <begin position="49"/>
        <end position="70"/>
    </location>
</feature>
<dbReference type="PANTHER" id="PTHR16189">
    <property type="entry name" value="TRANSMEMBRANE PROTEIN 104-RELATED"/>
    <property type="match status" value="1"/>
</dbReference>
<evidence type="ECO:0000256" key="9">
    <source>
        <dbReference type="SAM" id="Phobius"/>
    </source>
</evidence>
<evidence type="ECO:0000256" key="1">
    <source>
        <dbReference type="ARBA" id="ARBA00004429"/>
    </source>
</evidence>
<accession>A0A7S2U5Z4</accession>
<feature type="transmembrane region" description="Helical" evidence="9">
    <location>
        <begin position="131"/>
        <end position="152"/>
    </location>
</feature>
<dbReference type="InterPro" id="IPR018227">
    <property type="entry name" value="Amino_acid_transport_2"/>
</dbReference>
<feature type="transmembrane region" description="Helical" evidence="9">
    <location>
        <begin position="472"/>
        <end position="494"/>
    </location>
</feature>
<proteinExistence type="predicted"/>
<evidence type="ECO:0000256" key="3">
    <source>
        <dbReference type="ARBA" id="ARBA00022475"/>
    </source>
</evidence>
<comment type="subcellular location">
    <subcellularLocation>
        <location evidence="1">Cell inner membrane</location>
        <topology evidence="1">Multi-pass membrane protein</topology>
    </subcellularLocation>
</comment>
<evidence type="ECO:0000256" key="6">
    <source>
        <dbReference type="ARBA" id="ARBA00022989"/>
    </source>
</evidence>
<feature type="transmembrane region" description="Helical" evidence="9">
    <location>
        <begin position="361"/>
        <end position="386"/>
    </location>
</feature>
<dbReference type="AlphaFoldDB" id="A0A7S2U5Z4"/>
<evidence type="ECO:0000256" key="4">
    <source>
        <dbReference type="ARBA" id="ARBA00022519"/>
    </source>
</evidence>
<feature type="compositionally biased region" description="Polar residues" evidence="8">
    <location>
        <begin position="26"/>
        <end position="37"/>
    </location>
</feature>
<feature type="transmembrane region" description="Helical" evidence="9">
    <location>
        <begin position="285"/>
        <end position="306"/>
    </location>
</feature>
<feature type="transmembrane region" description="Helical" evidence="9">
    <location>
        <begin position="220"/>
        <end position="240"/>
    </location>
</feature>
<reference evidence="10" key="1">
    <citation type="submission" date="2021-01" db="EMBL/GenBank/DDBJ databases">
        <authorList>
            <person name="Corre E."/>
            <person name="Pelletier E."/>
            <person name="Niang G."/>
            <person name="Scheremetjew M."/>
            <person name="Finn R."/>
            <person name="Kale V."/>
            <person name="Holt S."/>
            <person name="Cochrane G."/>
            <person name="Meng A."/>
            <person name="Brown T."/>
            <person name="Cohen L."/>
        </authorList>
    </citation>
    <scope>NUCLEOTIDE SEQUENCE</scope>
    <source>
        <strain evidence="10">CCMP2084</strain>
    </source>
</reference>
<gene>
    <name evidence="10" type="ORF">ASEP1449_LOCUS1034</name>
</gene>
<keyword evidence="2" id="KW-0813">Transport</keyword>
<name>A0A7S2U5Z4_9STRA</name>
<keyword evidence="6 9" id="KW-1133">Transmembrane helix</keyword>
<organism evidence="10">
    <name type="scientific">Attheya septentrionalis</name>
    <dbReference type="NCBI Taxonomy" id="420275"/>
    <lineage>
        <taxon>Eukaryota</taxon>
        <taxon>Sar</taxon>
        <taxon>Stramenopiles</taxon>
        <taxon>Ochrophyta</taxon>
        <taxon>Bacillariophyta</taxon>
        <taxon>Coscinodiscophyceae</taxon>
        <taxon>Chaetocerotophycidae</taxon>
        <taxon>Chaetocerotales</taxon>
        <taxon>Attheyaceae</taxon>
        <taxon>Attheya</taxon>
    </lineage>
</organism>
<evidence type="ECO:0000256" key="5">
    <source>
        <dbReference type="ARBA" id="ARBA00022692"/>
    </source>
</evidence>
<feature type="transmembrane region" description="Helical" evidence="9">
    <location>
        <begin position="398"/>
        <end position="417"/>
    </location>
</feature>
<keyword evidence="7 9" id="KW-0472">Membrane</keyword>
<evidence type="ECO:0000256" key="8">
    <source>
        <dbReference type="SAM" id="MobiDB-lite"/>
    </source>
</evidence>
<dbReference type="EMBL" id="HBHQ01001622">
    <property type="protein sequence ID" value="CAD9809212.1"/>
    <property type="molecule type" value="Transcribed_RNA"/>
</dbReference>
<keyword evidence="3" id="KW-1003">Cell membrane</keyword>
<keyword evidence="5 9" id="KW-0812">Transmembrane</keyword>
<feature type="transmembrane region" description="Helical" evidence="9">
    <location>
        <begin position="252"/>
        <end position="273"/>
    </location>
</feature>